<keyword evidence="3" id="KW-1185">Reference proteome</keyword>
<proteinExistence type="predicted"/>
<feature type="domain" description="Stress-response A/B barrel" evidence="1">
    <location>
        <begin position="2"/>
        <end position="96"/>
    </location>
</feature>
<dbReference type="PROSITE" id="PS51502">
    <property type="entry name" value="S_R_A_B_BARREL"/>
    <property type="match status" value="1"/>
</dbReference>
<reference evidence="3" key="1">
    <citation type="journal article" date="2019" name="Int. J. Syst. Evol. Microbiol.">
        <title>The Global Catalogue of Microorganisms (GCM) 10K type strain sequencing project: providing services to taxonomists for standard genome sequencing and annotation.</title>
        <authorList>
            <consortium name="The Broad Institute Genomics Platform"/>
            <consortium name="The Broad Institute Genome Sequencing Center for Infectious Disease"/>
            <person name="Wu L."/>
            <person name="Ma J."/>
        </authorList>
    </citation>
    <scope>NUCLEOTIDE SEQUENCE [LARGE SCALE GENOMIC DNA]</scope>
    <source>
        <strain evidence="3">NBRC 106310</strain>
    </source>
</reference>
<evidence type="ECO:0000313" key="3">
    <source>
        <dbReference type="Proteomes" id="UP001321543"/>
    </source>
</evidence>
<organism evidence="2 3">
    <name type="scientific">Microbacterium suwonense</name>
    <dbReference type="NCBI Taxonomy" id="683047"/>
    <lineage>
        <taxon>Bacteria</taxon>
        <taxon>Bacillati</taxon>
        <taxon>Actinomycetota</taxon>
        <taxon>Actinomycetes</taxon>
        <taxon>Micrococcales</taxon>
        <taxon>Microbacteriaceae</taxon>
        <taxon>Microbacterium</taxon>
    </lineage>
</organism>
<dbReference type="Gene3D" id="3.30.70.100">
    <property type="match status" value="1"/>
</dbReference>
<dbReference type="Pfam" id="PF07876">
    <property type="entry name" value="Dabb"/>
    <property type="match status" value="1"/>
</dbReference>
<evidence type="ECO:0000313" key="2">
    <source>
        <dbReference type="EMBL" id="BDZ39315.1"/>
    </source>
</evidence>
<dbReference type="InterPro" id="IPR013097">
    <property type="entry name" value="Dabb"/>
</dbReference>
<name>A0ABM8FUK8_9MICO</name>
<dbReference type="InterPro" id="IPR011008">
    <property type="entry name" value="Dimeric_a/b-barrel"/>
</dbReference>
<protein>
    <recommendedName>
        <fullName evidence="1">Stress-response A/B barrel domain-containing protein</fullName>
    </recommendedName>
</protein>
<dbReference type="RefSeq" id="WP_286299354.1">
    <property type="nucleotide sequence ID" value="NZ_AP027728.1"/>
</dbReference>
<dbReference type="EMBL" id="AP027728">
    <property type="protein sequence ID" value="BDZ39315.1"/>
    <property type="molecule type" value="Genomic_DNA"/>
</dbReference>
<dbReference type="SMART" id="SM00886">
    <property type="entry name" value="Dabb"/>
    <property type="match status" value="1"/>
</dbReference>
<gene>
    <name evidence="2" type="ORF">GCM10025863_19290</name>
</gene>
<accession>A0ABM8FUK8</accession>
<dbReference type="Proteomes" id="UP001321543">
    <property type="component" value="Chromosome"/>
</dbReference>
<dbReference type="SUPFAM" id="SSF54909">
    <property type="entry name" value="Dimeric alpha+beta barrel"/>
    <property type="match status" value="1"/>
</dbReference>
<evidence type="ECO:0000259" key="1">
    <source>
        <dbReference type="PROSITE" id="PS51502"/>
    </source>
</evidence>
<sequence length="99" mass="10178">MIAHLAIVQYDPKSAELTALHDICADINALSALPGVVSLSAGVARGADGALQHKIALYGVFEDQGRLAAYLAHPDHVAVSARIHALEPVALAGADFPTG</sequence>